<evidence type="ECO:0000259" key="2">
    <source>
        <dbReference type="Pfam" id="PF07331"/>
    </source>
</evidence>
<evidence type="ECO:0000313" key="3">
    <source>
        <dbReference type="EMBL" id="QDO96257.1"/>
    </source>
</evidence>
<evidence type="ECO:0000256" key="1">
    <source>
        <dbReference type="SAM" id="Phobius"/>
    </source>
</evidence>
<proteinExistence type="predicted"/>
<protein>
    <recommendedName>
        <fullName evidence="2">DUF1468 domain-containing protein</fullName>
    </recommendedName>
</protein>
<keyword evidence="1" id="KW-0812">Transmembrane</keyword>
<keyword evidence="1" id="KW-1133">Transmembrane helix</keyword>
<keyword evidence="1" id="KW-0472">Membrane</keyword>
<name>A0A516GXN1_9PROT</name>
<accession>A0A516GXN1</accession>
<dbReference type="Pfam" id="PF07331">
    <property type="entry name" value="TctB"/>
    <property type="match status" value="1"/>
</dbReference>
<dbReference type="OrthoDB" id="6195486at2"/>
<dbReference type="InterPro" id="IPR009936">
    <property type="entry name" value="DUF1468"/>
</dbReference>
<sequence>MDQNPVQSTAAEPAVPPRADFWSAVVWIVLGFAIVVISLRMDRLERFQASIYTAPGLVPGLLGFAIALMGGILMLRAVRAGALQGRAPVRLVLRDHWRLIFSLGLSLVYALVIVSSSMPFWLVTAIYVSAFVIVFQYAERRAAGQVPRGIAVAVVHGVLAGWAIQYVFEELFLVRLP</sequence>
<feature type="domain" description="DUF1468" evidence="2">
    <location>
        <begin position="22"/>
        <end position="177"/>
    </location>
</feature>
<feature type="transmembrane region" description="Helical" evidence="1">
    <location>
        <begin position="51"/>
        <end position="75"/>
    </location>
</feature>
<dbReference type="EMBL" id="CP041636">
    <property type="protein sequence ID" value="QDO96257.1"/>
    <property type="molecule type" value="Genomic_DNA"/>
</dbReference>
<feature type="transmembrane region" description="Helical" evidence="1">
    <location>
        <begin position="96"/>
        <end position="114"/>
    </location>
</feature>
<gene>
    <name evidence="3" type="ORF">FNB15_02730</name>
</gene>
<dbReference type="AlphaFoldDB" id="A0A516GXN1"/>
<dbReference type="RefSeq" id="WP_144067238.1">
    <property type="nucleotide sequence ID" value="NZ_CP041636.1"/>
</dbReference>
<evidence type="ECO:0000313" key="4">
    <source>
        <dbReference type="Proteomes" id="UP000317496"/>
    </source>
</evidence>
<keyword evidence="4" id="KW-1185">Reference proteome</keyword>
<organism evidence="3 4">
    <name type="scientific">Ferrovibrio terrae</name>
    <dbReference type="NCBI Taxonomy" id="2594003"/>
    <lineage>
        <taxon>Bacteria</taxon>
        <taxon>Pseudomonadati</taxon>
        <taxon>Pseudomonadota</taxon>
        <taxon>Alphaproteobacteria</taxon>
        <taxon>Rhodospirillales</taxon>
        <taxon>Rhodospirillaceae</taxon>
        <taxon>Ferrovibrio</taxon>
    </lineage>
</organism>
<feature type="transmembrane region" description="Helical" evidence="1">
    <location>
        <begin position="120"/>
        <end position="138"/>
    </location>
</feature>
<dbReference type="KEGG" id="fer:FNB15_02730"/>
<dbReference type="Proteomes" id="UP000317496">
    <property type="component" value="Chromosome"/>
</dbReference>
<feature type="transmembrane region" description="Helical" evidence="1">
    <location>
        <begin position="21"/>
        <end position="39"/>
    </location>
</feature>
<reference evidence="3 4" key="1">
    <citation type="submission" date="2019-07" db="EMBL/GenBank/DDBJ databases">
        <title>Genome sequencing for Ferrovibrio sp. K5.</title>
        <authorList>
            <person name="Park S.-J."/>
        </authorList>
    </citation>
    <scope>NUCLEOTIDE SEQUENCE [LARGE SCALE GENOMIC DNA]</scope>
    <source>
        <strain evidence="3 4">K5</strain>
    </source>
</reference>
<feature type="transmembrane region" description="Helical" evidence="1">
    <location>
        <begin position="150"/>
        <end position="168"/>
    </location>
</feature>